<reference evidence="1" key="1">
    <citation type="submission" date="2018-04" db="EMBL/GenBank/DDBJ databases">
        <title>WGS assembly of Panicum hallii.</title>
        <authorList>
            <person name="Lovell J."/>
            <person name="Jenkins J."/>
            <person name="Lowry D."/>
            <person name="Mamidi S."/>
            <person name="Sreedasyam A."/>
            <person name="Weng X."/>
            <person name="Barry K."/>
            <person name="Bonette J."/>
            <person name="Campitelli B."/>
            <person name="Daum C."/>
            <person name="Gordon S."/>
            <person name="Gould B."/>
            <person name="Lipzen A."/>
            <person name="Macqueen A."/>
            <person name="Palacio-Mejia J."/>
            <person name="Plott C."/>
            <person name="Shakirov E."/>
            <person name="Shu S."/>
            <person name="Yoshinaga Y."/>
            <person name="Zane M."/>
            <person name="Rokhsar D."/>
            <person name="Grimwood J."/>
            <person name="Schmutz J."/>
            <person name="Juenger T."/>
        </authorList>
    </citation>
    <scope>NUCLEOTIDE SEQUENCE [LARGE SCALE GENOMIC DNA]</scope>
    <source>
        <strain evidence="1">FIL2</strain>
    </source>
</reference>
<proteinExistence type="predicted"/>
<protein>
    <submittedName>
        <fullName evidence="1">Uncharacterized protein</fullName>
    </submittedName>
</protein>
<organism evidence="1">
    <name type="scientific">Panicum hallii</name>
    <dbReference type="NCBI Taxonomy" id="206008"/>
    <lineage>
        <taxon>Eukaryota</taxon>
        <taxon>Viridiplantae</taxon>
        <taxon>Streptophyta</taxon>
        <taxon>Embryophyta</taxon>
        <taxon>Tracheophyta</taxon>
        <taxon>Spermatophyta</taxon>
        <taxon>Magnoliopsida</taxon>
        <taxon>Liliopsida</taxon>
        <taxon>Poales</taxon>
        <taxon>Poaceae</taxon>
        <taxon>PACMAD clade</taxon>
        <taxon>Panicoideae</taxon>
        <taxon>Panicodae</taxon>
        <taxon>Paniceae</taxon>
        <taxon>Panicinae</taxon>
        <taxon>Panicum</taxon>
        <taxon>Panicum sect. Panicum</taxon>
    </lineage>
</organism>
<evidence type="ECO:0000313" key="1">
    <source>
        <dbReference type="EMBL" id="PVH32149.1"/>
    </source>
</evidence>
<dbReference type="AlphaFoldDB" id="A0A2T8I3B9"/>
<gene>
    <name evidence="1" type="ORF">PAHAL_9G330000</name>
</gene>
<sequence>MQQFLQQQLLQQQQMQQQMFTFFSGCFGPIYRHIGLPEPQIPTTQQLQFDPAGPPQPIGGFVQTPRRRSRCHHFFRQGCSLLRCLSRYLEQEPFFQQLPQGTVQPSRLPASVVLSLPITTLNFDETPPPPLPIRPEVVRPSSTDSAAVTSLAASLAPVTESRVSLRSQQFP</sequence>
<dbReference type="EMBL" id="CM008054">
    <property type="protein sequence ID" value="PVH32149.1"/>
    <property type="molecule type" value="Genomic_DNA"/>
</dbReference>
<dbReference type="Gramene" id="PVH32149">
    <property type="protein sequence ID" value="PVH32149"/>
    <property type="gene ID" value="PAHAL_9G330000"/>
</dbReference>
<dbReference type="Proteomes" id="UP000243499">
    <property type="component" value="Chromosome 9"/>
</dbReference>
<name>A0A2T8I3B9_9POAL</name>
<accession>A0A2T8I3B9</accession>